<dbReference type="EMBL" id="MU275857">
    <property type="protein sequence ID" value="KAI0050910.1"/>
    <property type="molecule type" value="Genomic_DNA"/>
</dbReference>
<organism evidence="1 2">
    <name type="scientific">Auriscalpium vulgare</name>
    <dbReference type="NCBI Taxonomy" id="40419"/>
    <lineage>
        <taxon>Eukaryota</taxon>
        <taxon>Fungi</taxon>
        <taxon>Dikarya</taxon>
        <taxon>Basidiomycota</taxon>
        <taxon>Agaricomycotina</taxon>
        <taxon>Agaricomycetes</taxon>
        <taxon>Russulales</taxon>
        <taxon>Auriscalpiaceae</taxon>
        <taxon>Auriscalpium</taxon>
    </lineage>
</organism>
<evidence type="ECO:0000313" key="1">
    <source>
        <dbReference type="EMBL" id="KAI0050910.1"/>
    </source>
</evidence>
<proteinExistence type="predicted"/>
<reference evidence="1" key="2">
    <citation type="journal article" date="2022" name="New Phytol.">
        <title>Evolutionary transition to the ectomycorrhizal habit in the genomes of a hyperdiverse lineage of mushroom-forming fungi.</title>
        <authorList>
            <person name="Looney B."/>
            <person name="Miyauchi S."/>
            <person name="Morin E."/>
            <person name="Drula E."/>
            <person name="Courty P.E."/>
            <person name="Kohler A."/>
            <person name="Kuo A."/>
            <person name="LaButti K."/>
            <person name="Pangilinan J."/>
            <person name="Lipzen A."/>
            <person name="Riley R."/>
            <person name="Andreopoulos W."/>
            <person name="He G."/>
            <person name="Johnson J."/>
            <person name="Nolan M."/>
            <person name="Tritt A."/>
            <person name="Barry K.W."/>
            <person name="Grigoriev I.V."/>
            <person name="Nagy L.G."/>
            <person name="Hibbett D."/>
            <person name="Henrissat B."/>
            <person name="Matheny P.B."/>
            <person name="Labbe J."/>
            <person name="Martin F.M."/>
        </authorList>
    </citation>
    <scope>NUCLEOTIDE SEQUENCE</scope>
    <source>
        <strain evidence="1">FP105234-sp</strain>
    </source>
</reference>
<sequence>MARVHGRLTAALLHASSAATMAWGYNAMTGSAFDAWIQTQKGGQLQFLTIQGLALAWVTTVLAFVHDVFPARQLKTLKRTLGMISMPLAFLISLIYWSLLLFYPDLIVPKFPIEPGPASSSSSELPPFRLGLDVDLALHALPAAGLFADFLLFERPYTRADMQWRAPALAGAMAVWYGSWVEYCATFNGVFPYPFLTESALPGRLAIYGGSTALAVVILWVLNGVHTQPLMGTVS</sequence>
<comment type="caution">
    <text evidence="1">The sequence shown here is derived from an EMBL/GenBank/DDBJ whole genome shotgun (WGS) entry which is preliminary data.</text>
</comment>
<protein>
    <submittedName>
        <fullName evidence="1">Uncharacterized protein</fullName>
    </submittedName>
</protein>
<keyword evidence="2" id="KW-1185">Reference proteome</keyword>
<gene>
    <name evidence="1" type="ORF">FA95DRAFT_1513312</name>
</gene>
<accession>A0ACB8S4U6</accession>
<dbReference type="Proteomes" id="UP000814033">
    <property type="component" value="Unassembled WGS sequence"/>
</dbReference>
<evidence type="ECO:0000313" key="2">
    <source>
        <dbReference type="Proteomes" id="UP000814033"/>
    </source>
</evidence>
<name>A0ACB8S4U6_9AGAM</name>
<reference evidence="1" key="1">
    <citation type="submission" date="2021-02" db="EMBL/GenBank/DDBJ databases">
        <authorList>
            <consortium name="DOE Joint Genome Institute"/>
            <person name="Ahrendt S."/>
            <person name="Looney B.P."/>
            <person name="Miyauchi S."/>
            <person name="Morin E."/>
            <person name="Drula E."/>
            <person name="Courty P.E."/>
            <person name="Chicoki N."/>
            <person name="Fauchery L."/>
            <person name="Kohler A."/>
            <person name="Kuo A."/>
            <person name="Labutti K."/>
            <person name="Pangilinan J."/>
            <person name="Lipzen A."/>
            <person name="Riley R."/>
            <person name="Andreopoulos W."/>
            <person name="He G."/>
            <person name="Johnson J."/>
            <person name="Barry K.W."/>
            <person name="Grigoriev I.V."/>
            <person name="Nagy L."/>
            <person name="Hibbett D."/>
            <person name="Henrissat B."/>
            <person name="Matheny P.B."/>
            <person name="Labbe J."/>
            <person name="Martin F."/>
        </authorList>
    </citation>
    <scope>NUCLEOTIDE SEQUENCE</scope>
    <source>
        <strain evidence="1">FP105234-sp</strain>
    </source>
</reference>